<evidence type="ECO:0000256" key="2">
    <source>
        <dbReference type="ARBA" id="ARBA00022559"/>
    </source>
</evidence>
<dbReference type="PROSITE" id="PS51318">
    <property type="entry name" value="TAT"/>
    <property type="match status" value="1"/>
</dbReference>
<proteinExistence type="predicted"/>
<keyword evidence="2" id="KW-0575">Peroxidase</keyword>
<dbReference type="GO" id="GO:0046872">
    <property type="term" value="F:metal ion binding"/>
    <property type="evidence" value="ECO:0007669"/>
    <property type="project" value="UniProtKB-KW"/>
</dbReference>
<dbReference type="InterPro" id="IPR011008">
    <property type="entry name" value="Dimeric_a/b-barrel"/>
</dbReference>
<dbReference type="EMBL" id="JBHSZI010000001">
    <property type="protein sequence ID" value="MFC7059710.1"/>
    <property type="molecule type" value="Genomic_DNA"/>
</dbReference>
<protein>
    <submittedName>
        <fullName evidence="6">Tat pathway signal protein</fullName>
    </submittedName>
</protein>
<dbReference type="RefSeq" id="WP_267162499.1">
    <property type="nucleotide sequence ID" value="NZ_CP112972.1"/>
</dbReference>
<dbReference type="InterPro" id="IPR055828">
    <property type="entry name" value="DUF7405"/>
</dbReference>
<evidence type="ECO:0000256" key="4">
    <source>
        <dbReference type="ARBA" id="ARBA00023002"/>
    </source>
</evidence>
<comment type="cofactor">
    <cofactor evidence="1">
        <name>heme b</name>
        <dbReference type="ChEBI" id="CHEBI:60344"/>
    </cofactor>
</comment>
<keyword evidence="3" id="KW-0479">Metal-binding</keyword>
<dbReference type="Pfam" id="PF24152">
    <property type="entry name" value="DUF7405"/>
    <property type="match status" value="1"/>
</dbReference>
<keyword evidence="4" id="KW-0560">Oxidoreductase</keyword>
<dbReference type="InterPro" id="IPR006311">
    <property type="entry name" value="TAT_signal"/>
</dbReference>
<dbReference type="GeneID" id="76631900"/>
<keyword evidence="7" id="KW-1185">Reference proteome</keyword>
<accession>A0ABD5W2W5</accession>
<dbReference type="PROSITE" id="PS51404">
    <property type="entry name" value="DYP_PEROXIDASE"/>
    <property type="match status" value="1"/>
</dbReference>
<dbReference type="GO" id="GO:0004601">
    <property type="term" value="F:peroxidase activity"/>
    <property type="evidence" value="ECO:0007669"/>
    <property type="project" value="UniProtKB-KW"/>
</dbReference>
<evidence type="ECO:0000313" key="6">
    <source>
        <dbReference type="EMBL" id="MFC7059710.1"/>
    </source>
</evidence>
<keyword evidence="5" id="KW-0408">Iron</keyword>
<sequence length="416" mass="45233">MDLPDSSDLSRRDYLRALVAAGGTAALSACLDSSGESTVPTGDPNARPQRQHAWTDVLATDEDGNPLNPEHHVLLSLELATDVDDDSREQVETALRSLESAYAYDNQGLLFTMGYTPSYFDALGVDSPIPEPEALTTIESPEFDDFDALVHLASDTPDVVLEAEEALFGDVSPNNTEMEATFEGVFDRGSPRRTGFVGAGLPAQHTDMSGVPESVPEDAPFFMGFRSGFAESQAPESRVTIEEGPYAGGTTTHVESLTLQLRTWFEQDNHFQRVAKLFSPDHAENEQVGSVGENLSTSTGVAGEITEDTATDAREFGTVGHAQKAARARDEDGTPPLLRRDFNTVDGDRPGVHFLAHQRQIEDFVRARQAMAGEDLAGDGVGQRLNNGILQYIFVRRRGNFLVPPREKRALPTARV</sequence>
<organism evidence="6 7">
    <name type="scientific">Halovenus salina</name>
    <dbReference type="NCBI Taxonomy" id="1510225"/>
    <lineage>
        <taxon>Archaea</taxon>
        <taxon>Methanobacteriati</taxon>
        <taxon>Methanobacteriota</taxon>
        <taxon>Stenosarchaea group</taxon>
        <taxon>Halobacteria</taxon>
        <taxon>Halobacteriales</taxon>
        <taxon>Haloarculaceae</taxon>
        <taxon>Halovenus</taxon>
    </lineage>
</organism>
<evidence type="ECO:0000256" key="1">
    <source>
        <dbReference type="ARBA" id="ARBA00001970"/>
    </source>
</evidence>
<dbReference type="AlphaFoldDB" id="A0ABD5W2W5"/>
<reference evidence="6 7" key="1">
    <citation type="journal article" date="2019" name="Int. J. Syst. Evol. Microbiol.">
        <title>The Global Catalogue of Microorganisms (GCM) 10K type strain sequencing project: providing services to taxonomists for standard genome sequencing and annotation.</title>
        <authorList>
            <consortium name="The Broad Institute Genomics Platform"/>
            <consortium name="The Broad Institute Genome Sequencing Center for Infectious Disease"/>
            <person name="Wu L."/>
            <person name="Ma J."/>
        </authorList>
    </citation>
    <scope>NUCLEOTIDE SEQUENCE [LARGE SCALE GENOMIC DNA]</scope>
    <source>
        <strain evidence="6 7">JCM 30072</strain>
    </source>
</reference>
<evidence type="ECO:0000313" key="7">
    <source>
        <dbReference type="Proteomes" id="UP001596445"/>
    </source>
</evidence>
<dbReference type="InterPro" id="IPR006314">
    <property type="entry name" value="Dyp_peroxidase"/>
</dbReference>
<name>A0ABD5W2W5_9EURY</name>
<dbReference type="SUPFAM" id="SSF54909">
    <property type="entry name" value="Dimeric alpha+beta barrel"/>
    <property type="match status" value="1"/>
</dbReference>
<evidence type="ECO:0000256" key="3">
    <source>
        <dbReference type="ARBA" id="ARBA00022723"/>
    </source>
</evidence>
<gene>
    <name evidence="6" type="ORF">ACFQQG_17845</name>
</gene>
<evidence type="ECO:0000256" key="5">
    <source>
        <dbReference type="ARBA" id="ARBA00023004"/>
    </source>
</evidence>
<comment type="caution">
    <text evidence="6">The sequence shown here is derived from an EMBL/GenBank/DDBJ whole genome shotgun (WGS) entry which is preliminary data.</text>
</comment>
<dbReference type="Proteomes" id="UP001596445">
    <property type="component" value="Unassembled WGS sequence"/>
</dbReference>